<dbReference type="Gene3D" id="3.30.420.10">
    <property type="entry name" value="Ribonuclease H-like superfamily/Ribonuclease H"/>
    <property type="match status" value="1"/>
</dbReference>
<dbReference type="InterPro" id="IPR012337">
    <property type="entry name" value="RNaseH-like_sf"/>
</dbReference>
<dbReference type="PANTHER" id="PTHR38462">
    <property type="entry name" value="EXONUCLEASE-LIKE PROTEIN"/>
    <property type="match status" value="1"/>
</dbReference>
<proteinExistence type="predicted"/>
<sequence>MDELIGEYRYMTPEEALGGSMVECGDSLTLEMTEKTEIEFRRASSPDDLMWDLELVRGVGERSASELRREGYLTLEDLRSHPVYGAEAARVHDLLLEGDLRGLRDYLNLPSSHPSLLRCLNLMDEERLVFIDIETLGLSDEPVILLGMGWIDGGSMVVKQRLSVSPEDEPGVFELLDSVRDDDVLVTFNGARFDIPYIHRRLRVHGLNMTLDNINIDLYHVSRRWWGSLLPDCRLCTVEKHVLGVERGLDVPGALVPEYYSAYLSTGNPGPLVPVVEHNREDIVSLAGILSSLNLQLTSKDK</sequence>
<organism evidence="2 3">
    <name type="scientific">Methanothermobacter wolfeii</name>
    <name type="common">Methanobacterium wolfei</name>
    <dbReference type="NCBI Taxonomy" id="145261"/>
    <lineage>
        <taxon>Archaea</taxon>
        <taxon>Methanobacteriati</taxon>
        <taxon>Methanobacteriota</taxon>
        <taxon>Methanomada group</taxon>
        <taxon>Methanobacteria</taxon>
        <taxon>Methanobacteriales</taxon>
        <taxon>Methanobacteriaceae</taxon>
        <taxon>Methanothermobacter</taxon>
    </lineage>
</organism>
<evidence type="ECO:0000313" key="2">
    <source>
        <dbReference type="EMBL" id="MEJ8542486.1"/>
    </source>
</evidence>
<dbReference type="Proteomes" id="UP001369247">
    <property type="component" value="Unassembled WGS sequence"/>
</dbReference>
<protein>
    <submittedName>
        <fullName evidence="2">Ribonuclease H-like domain-containing protein</fullName>
    </submittedName>
</protein>
<dbReference type="InterPro" id="IPR038720">
    <property type="entry name" value="YprB_RNase_H-like_dom"/>
</dbReference>
<keyword evidence="3" id="KW-1185">Reference proteome</keyword>
<name>A0ABU8TUV3_METWO</name>
<dbReference type="InterPro" id="IPR036397">
    <property type="entry name" value="RNaseH_sf"/>
</dbReference>
<dbReference type="EMBL" id="JAXUHJ010000008">
    <property type="protein sequence ID" value="MEJ8542486.1"/>
    <property type="molecule type" value="Genomic_DNA"/>
</dbReference>
<dbReference type="Pfam" id="PF13482">
    <property type="entry name" value="RNase_H_2"/>
    <property type="match status" value="1"/>
</dbReference>
<accession>A0ABU8TUV3</accession>
<dbReference type="SUPFAM" id="SSF53098">
    <property type="entry name" value="Ribonuclease H-like"/>
    <property type="match status" value="1"/>
</dbReference>
<evidence type="ECO:0000313" key="3">
    <source>
        <dbReference type="Proteomes" id="UP001369247"/>
    </source>
</evidence>
<evidence type="ECO:0000259" key="1">
    <source>
        <dbReference type="Pfam" id="PF13482"/>
    </source>
</evidence>
<reference evidence="2 3" key="1">
    <citation type="submission" date="2023-12" db="EMBL/GenBank/DDBJ databases">
        <title>Phenotypic and Genomic Characterization of Methanothermobacter wolfeii Strain BSEL, a CO2-Capturing Archaeon with Minimal Nutrient Requirements.</title>
        <authorList>
            <person name="Ale Enriquez F."/>
            <person name="Ahring B.K."/>
        </authorList>
    </citation>
    <scope>NUCLEOTIDE SEQUENCE [LARGE SCALE GENOMIC DNA]</scope>
    <source>
        <strain evidence="2 3">BSEL-1</strain>
    </source>
</reference>
<feature type="domain" description="YprB ribonuclease H-like" evidence="1">
    <location>
        <begin position="129"/>
        <end position="292"/>
    </location>
</feature>
<gene>
    <name evidence="2" type="ORF">U2150_03135</name>
</gene>
<comment type="caution">
    <text evidence="2">The sequence shown here is derived from an EMBL/GenBank/DDBJ whole genome shotgun (WGS) entry which is preliminary data.</text>
</comment>
<dbReference type="PANTHER" id="PTHR38462:SF1">
    <property type="entry name" value="YPRB RIBONUCLEASE H-LIKE DOMAIN-CONTAINING PROTEIN"/>
    <property type="match status" value="1"/>
</dbReference>